<keyword evidence="1" id="KW-0472">Membrane</keyword>
<dbReference type="RefSeq" id="XP_031575977.1">
    <property type="nucleotide sequence ID" value="XM_031724181.1"/>
</dbReference>
<dbReference type="VEuPathDB" id="FungiDB:BDBG_16178"/>
<keyword evidence="1" id="KW-1133">Transmembrane helix</keyword>
<reference evidence="3" key="1">
    <citation type="journal article" date="2015" name="PLoS Genet.">
        <title>The dynamic genome and transcriptome of the human fungal pathogen Blastomyces and close relative Emmonsia.</title>
        <authorList>
            <person name="Munoz J.F."/>
            <person name="Gauthier G.M."/>
            <person name="Desjardins C.A."/>
            <person name="Gallo J.E."/>
            <person name="Holder J."/>
            <person name="Sullivan T.D."/>
            <person name="Marty A.J."/>
            <person name="Carmen J.C."/>
            <person name="Chen Z."/>
            <person name="Ding L."/>
            <person name="Gujja S."/>
            <person name="Magrini V."/>
            <person name="Misas E."/>
            <person name="Mitreva M."/>
            <person name="Priest M."/>
            <person name="Saif S."/>
            <person name="Whiston E.A."/>
            <person name="Young S."/>
            <person name="Zeng Q."/>
            <person name="Goldman W.E."/>
            <person name="Mardis E.R."/>
            <person name="Taylor J.W."/>
            <person name="McEwen J.G."/>
            <person name="Clay O.K."/>
            <person name="Klein B.S."/>
            <person name="Cuomo C.A."/>
        </authorList>
    </citation>
    <scope>NUCLEOTIDE SEQUENCE [LARGE SCALE GENOMIC DNA]</scope>
    <source>
        <strain evidence="3">SLH14081</strain>
    </source>
</reference>
<dbReference type="GeneID" id="42528384"/>
<keyword evidence="1" id="KW-0812">Transmembrane</keyword>
<evidence type="ECO:0000313" key="3">
    <source>
        <dbReference type="Proteomes" id="UP000002038"/>
    </source>
</evidence>
<accession>A0A179UC36</accession>
<feature type="transmembrane region" description="Helical" evidence="1">
    <location>
        <begin position="20"/>
        <end position="40"/>
    </location>
</feature>
<dbReference type="Proteomes" id="UP000002038">
    <property type="component" value="Unassembled WGS sequence"/>
</dbReference>
<evidence type="ECO:0000313" key="2">
    <source>
        <dbReference type="EMBL" id="OAT04092.1"/>
    </source>
</evidence>
<proteinExistence type="predicted"/>
<dbReference type="AlphaFoldDB" id="A0A179UC36"/>
<keyword evidence="3" id="KW-1185">Reference proteome</keyword>
<sequence length="90" mass="11067">LFLIQLVFCVHSYKETFTILYYLFTNFFHSLIIFFIVIIINHYYFIQDFCFFFCLTSSICLSIILYIFLTMTLYSYNKCYYSTYTEQFIS</sequence>
<feature type="transmembrane region" description="Helical" evidence="1">
    <location>
        <begin position="49"/>
        <end position="69"/>
    </location>
</feature>
<evidence type="ECO:0000256" key="1">
    <source>
        <dbReference type="SAM" id="Phobius"/>
    </source>
</evidence>
<dbReference type="EMBL" id="GG657448">
    <property type="protein sequence ID" value="OAT04092.1"/>
    <property type="molecule type" value="Genomic_DNA"/>
</dbReference>
<feature type="non-terminal residue" evidence="2">
    <location>
        <position position="1"/>
    </location>
</feature>
<organism evidence="2 3">
    <name type="scientific">Blastomyces gilchristii (strain SLH14081)</name>
    <name type="common">Blastomyces dermatitidis</name>
    <dbReference type="NCBI Taxonomy" id="559298"/>
    <lineage>
        <taxon>Eukaryota</taxon>
        <taxon>Fungi</taxon>
        <taxon>Dikarya</taxon>
        <taxon>Ascomycota</taxon>
        <taxon>Pezizomycotina</taxon>
        <taxon>Eurotiomycetes</taxon>
        <taxon>Eurotiomycetidae</taxon>
        <taxon>Onygenales</taxon>
        <taxon>Ajellomycetaceae</taxon>
        <taxon>Blastomyces</taxon>
    </lineage>
</organism>
<protein>
    <submittedName>
        <fullName evidence="2">Uncharacterized protein</fullName>
    </submittedName>
</protein>
<feature type="non-terminal residue" evidence="2">
    <location>
        <position position="90"/>
    </location>
</feature>
<dbReference type="KEGG" id="bgh:BDBG_16178"/>
<gene>
    <name evidence="2" type="ORF">BDBG_16178</name>
</gene>
<name>A0A179UC36_BLAGS</name>